<reference evidence="3 4" key="1">
    <citation type="submission" date="2020-05" db="EMBL/GenBank/DDBJ databases">
        <title>Draft genome sequence of Desulfovibrio sp. strain HN2T.</title>
        <authorList>
            <person name="Ueno A."/>
            <person name="Tamazawa S."/>
            <person name="Tamamura S."/>
            <person name="Murakami T."/>
            <person name="Kiyama T."/>
            <person name="Inomata H."/>
            <person name="Amano Y."/>
            <person name="Miyakawa K."/>
            <person name="Tamaki H."/>
            <person name="Naganuma T."/>
            <person name="Kaneko K."/>
        </authorList>
    </citation>
    <scope>NUCLEOTIDE SEQUENCE [LARGE SCALE GENOMIC DNA]</scope>
    <source>
        <strain evidence="3 4">HN2</strain>
    </source>
</reference>
<dbReference type="SUPFAM" id="SSF51556">
    <property type="entry name" value="Metallo-dependent hydrolases"/>
    <property type="match status" value="1"/>
</dbReference>
<feature type="domain" description="Amidohydrolase-related" evidence="2">
    <location>
        <begin position="57"/>
        <end position="412"/>
    </location>
</feature>
<dbReference type="InterPro" id="IPR006680">
    <property type="entry name" value="Amidohydro-rel"/>
</dbReference>
<dbReference type="Pfam" id="PF01979">
    <property type="entry name" value="Amidohydro_1"/>
    <property type="match status" value="1"/>
</dbReference>
<evidence type="ECO:0000256" key="1">
    <source>
        <dbReference type="ARBA" id="ARBA00022801"/>
    </source>
</evidence>
<proteinExistence type="predicted"/>
<dbReference type="Gene3D" id="3.20.20.140">
    <property type="entry name" value="Metal-dependent hydrolases"/>
    <property type="match status" value="1"/>
</dbReference>
<dbReference type="InterPro" id="IPR050287">
    <property type="entry name" value="MTA/SAH_deaminase"/>
</dbReference>
<dbReference type="PANTHER" id="PTHR43794:SF11">
    <property type="entry name" value="AMIDOHYDROLASE-RELATED DOMAIN-CONTAINING PROTEIN"/>
    <property type="match status" value="1"/>
</dbReference>
<dbReference type="InterPro" id="IPR011059">
    <property type="entry name" value="Metal-dep_hydrolase_composite"/>
</dbReference>
<dbReference type="InterPro" id="IPR032466">
    <property type="entry name" value="Metal_Hydrolase"/>
</dbReference>
<evidence type="ECO:0000259" key="2">
    <source>
        <dbReference type="Pfam" id="PF01979"/>
    </source>
</evidence>
<dbReference type="SUPFAM" id="SSF51338">
    <property type="entry name" value="Composite domain of metallo-dependent hydrolases"/>
    <property type="match status" value="2"/>
</dbReference>
<dbReference type="Proteomes" id="UP000503840">
    <property type="component" value="Unassembled WGS sequence"/>
</dbReference>
<dbReference type="PANTHER" id="PTHR43794">
    <property type="entry name" value="AMINOHYDROLASE SSNA-RELATED"/>
    <property type="match status" value="1"/>
</dbReference>
<protein>
    <submittedName>
        <fullName evidence="3">Amidohydrolase</fullName>
    </submittedName>
</protein>
<organism evidence="3 4">
    <name type="scientific">Desulfovibrio subterraneus</name>
    <dbReference type="NCBI Taxonomy" id="2718620"/>
    <lineage>
        <taxon>Bacteria</taxon>
        <taxon>Pseudomonadati</taxon>
        <taxon>Thermodesulfobacteriota</taxon>
        <taxon>Desulfovibrionia</taxon>
        <taxon>Desulfovibrionales</taxon>
        <taxon>Desulfovibrionaceae</taxon>
        <taxon>Desulfovibrio</taxon>
    </lineage>
</organism>
<evidence type="ECO:0000313" key="4">
    <source>
        <dbReference type="Proteomes" id="UP000503840"/>
    </source>
</evidence>
<dbReference type="RefSeq" id="WP_174405736.1">
    <property type="nucleotide sequence ID" value="NZ_BLVO01000013.1"/>
</dbReference>
<dbReference type="AlphaFoldDB" id="A0A7J0BLH3"/>
<keyword evidence="4" id="KW-1185">Reference proteome</keyword>
<accession>A0A7J0BLH3</accession>
<dbReference type="EMBL" id="BLVO01000013">
    <property type="protein sequence ID" value="GFM34111.1"/>
    <property type="molecule type" value="Genomic_DNA"/>
</dbReference>
<dbReference type="GO" id="GO:0016810">
    <property type="term" value="F:hydrolase activity, acting on carbon-nitrogen (but not peptide) bonds"/>
    <property type="evidence" value="ECO:0007669"/>
    <property type="project" value="InterPro"/>
</dbReference>
<dbReference type="CDD" id="cd01298">
    <property type="entry name" value="ATZ_TRZ_like"/>
    <property type="match status" value="1"/>
</dbReference>
<sequence length="456" mass="50259">MSHILLRNGLILSMNERREMFEGGDVLVENDIIKAVGAIPEESIPEGTEVVDVSGRMVLPGLVNTHVHLCQQLGRGLGDDVDLLTWLHDRTWPYELAMTEEDVHVSALACCLELIKSGVTCFAEPGGRHVDAMGRAVREAGIRGILARSTMDCGEGIRPEHRESTDEALAVQLELHDRWHDTAEGRIRYWMGLRTIFNNSNELLCRTKEIADARGIGMHMHVSEVKEEVDFARATRGASTVEHLNNLGVLGPNLLAVHTVWLTPRELDLFRLHDVKVSHNPGAAMRVLGFAHVPEMLARGICVSLGTDGAPCNNRMDMMDEMYLAAVIHKGRTLDPTTVPAERMLEMATVNGARAVLWDDQIGSLTPGKKADLIVIDPMNGPGSVPVHDPVSSLVYSMHSSNVTHSMCNGRWLMQDRVVAGLDEAAILAEAQERAGHIRRRAGIELKPRFPVVKVR</sequence>
<evidence type="ECO:0000313" key="3">
    <source>
        <dbReference type="EMBL" id="GFM34111.1"/>
    </source>
</evidence>
<gene>
    <name evidence="3" type="ORF">DSM101010T_24760</name>
</gene>
<name>A0A7J0BLH3_9BACT</name>
<comment type="caution">
    <text evidence="3">The sequence shown here is derived from an EMBL/GenBank/DDBJ whole genome shotgun (WGS) entry which is preliminary data.</text>
</comment>
<keyword evidence="1 3" id="KW-0378">Hydrolase</keyword>
<dbReference type="Gene3D" id="2.30.40.10">
    <property type="entry name" value="Urease, subunit C, domain 1"/>
    <property type="match status" value="1"/>
</dbReference>